<dbReference type="AlphaFoldDB" id="A0A0C4E6E4"/>
<accession>A0A0C4E6E4</accession>
<gene>
    <name evidence="2" type="ORF">MAPG_08078</name>
</gene>
<dbReference type="EnsemblFungi" id="MAPG_08078T0">
    <property type="protein sequence ID" value="MAPG_08078T0"/>
    <property type="gene ID" value="MAPG_08078"/>
</dbReference>
<reference evidence="4" key="1">
    <citation type="submission" date="2010-05" db="EMBL/GenBank/DDBJ databases">
        <title>The genome sequence of Magnaporthe poae strain ATCC 64411.</title>
        <authorList>
            <person name="Ma L.-J."/>
            <person name="Dead R."/>
            <person name="Young S."/>
            <person name="Zeng Q."/>
            <person name="Koehrsen M."/>
            <person name="Alvarado L."/>
            <person name="Berlin A."/>
            <person name="Chapman S.B."/>
            <person name="Chen Z."/>
            <person name="Freedman E."/>
            <person name="Gellesch M."/>
            <person name="Goldberg J."/>
            <person name="Griggs A."/>
            <person name="Gujja S."/>
            <person name="Heilman E.R."/>
            <person name="Heiman D."/>
            <person name="Hepburn T."/>
            <person name="Howarth C."/>
            <person name="Jen D."/>
            <person name="Larson L."/>
            <person name="Mehta T."/>
            <person name="Neiman D."/>
            <person name="Pearson M."/>
            <person name="Roberts A."/>
            <person name="Saif S."/>
            <person name="Shea T."/>
            <person name="Shenoy N."/>
            <person name="Sisk P."/>
            <person name="Stolte C."/>
            <person name="Sykes S."/>
            <person name="Walk T."/>
            <person name="White J."/>
            <person name="Yandava C."/>
            <person name="Haas B."/>
            <person name="Nusbaum C."/>
            <person name="Birren B."/>
        </authorList>
    </citation>
    <scope>NUCLEOTIDE SEQUENCE [LARGE SCALE GENOMIC DNA]</scope>
    <source>
        <strain evidence="4">ATCC 64411 / 73-15</strain>
    </source>
</reference>
<reference evidence="3" key="4">
    <citation type="journal article" date="2015" name="G3 (Bethesda)">
        <title>Genome sequences of three phytopathogenic species of the Magnaporthaceae family of fungi.</title>
        <authorList>
            <person name="Okagaki L.H."/>
            <person name="Nunes C.C."/>
            <person name="Sailsbery J."/>
            <person name="Clay B."/>
            <person name="Brown D."/>
            <person name="John T."/>
            <person name="Oh Y."/>
            <person name="Young N."/>
            <person name="Fitzgerald M."/>
            <person name="Haas B.J."/>
            <person name="Zeng Q."/>
            <person name="Young S."/>
            <person name="Adiconis X."/>
            <person name="Fan L."/>
            <person name="Levin J.Z."/>
            <person name="Mitchell T.K."/>
            <person name="Okubara P.A."/>
            <person name="Farman M.L."/>
            <person name="Kohn L.M."/>
            <person name="Birren B."/>
            <person name="Ma L.-J."/>
            <person name="Dean R.A."/>
        </authorList>
    </citation>
    <scope>NUCLEOTIDE SEQUENCE</scope>
    <source>
        <strain evidence="3">ATCC 64411 / 73-15</strain>
    </source>
</reference>
<dbReference type="Proteomes" id="UP000011715">
    <property type="component" value="Unassembled WGS sequence"/>
</dbReference>
<proteinExistence type="predicted"/>
<dbReference type="EMBL" id="ADBL01001947">
    <property type="status" value="NOT_ANNOTATED_CDS"/>
    <property type="molecule type" value="Genomic_DNA"/>
</dbReference>
<feature type="region of interest" description="Disordered" evidence="1">
    <location>
        <begin position="115"/>
        <end position="178"/>
    </location>
</feature>
<dbReference type="EMBL" id="GL876972">
    <property type="protein sequence ID" value="KLU89102.1"/>
    <property type="molecule type" value="Genomic_DNA"/>
</dbReference>
<sequence>MHFSPATADQAEQPSLPLLQNVSYHERFGHPWKPHHDCVCGLPREVGHTPACEIRRVPARWTRGPPRGTSRGESEWRRRGRDAVVRTRVEKAVRELGVEQLMFAVREGVEVVGRPQAEDPGDLDAEEELPVAEVGRAGTTRPRRVALPPSRARLRSAVADAGRDEHVLRTGPCQKHGR</sequence>
<reference evidence="2" key="2">
    <citation type="submission" date="2010-05" db="EMBL/GenBank/DDBJ databases">
        <title>The Genome Sequence of Magnaporthe poae strain ATCC 64411.</title>
        <authorList>
            <consortium name="The Broad Institute Genome Sequencing Platform"/>
            <consortium name="Broad Institute Genome Sequencing Center for Infectious Disease"/>
            <person name="Ma L.-J."/>
            <person name="Dead R."/>
            <person name="Young S."/>
            <person name="Zeng Q."/>
            <person name="Koehrsen M."/>
            <person name="Alvarado L."/>
            <person name="Berlin A."/>
            <person name="Chapman S.B."/>
            <person name="Chen Z."/>
            <person name="Freedman E."/>
            <person name="Gellesch M."/>
            <person name="Goldberg J."/>
            <person name="Griggs A."/>
            <person name="Gujja S."/>
            <person name="Heilman E.R."/>
            <person name="Heiman D."/>
            <person name="Hepburn T."/>
            <person name="Howarth C."/>
            <person name="Jen D."/>
            <person name="Larson L."/>
            <person name="Mehta T."/>
            <person name="Neiman D."/>
            <person name="Pearson M."/>
            <person name="Roberts A."/>
            <person name="Saif S."/>
            <person name="Shea T."/>
            <person name="Shenoy N."/>
            <person name="Sisk P."/>
            <person name="Stolte C."/>
            <person name="Sykes S."/>
            <person name="Walk T."/>
            <person name="White J."/>
            <person name="Yandava C."/>
            <person name="Haas B."/>
            <person name="Nusbaum C."/>
            <person name="Birren B."/>
        </authorList>
    </citation>
    <scope>NUCLEOTIDE SEQUENCE</scope>
    <source>
        <strain evidence="2">ATCC 64411</strain>
    </source>
</reference>
<name>A0A0C4E6E4_MAGP6</name>
<reference evidence="2" key="3">
    <citation type="submission" date="2011-03" db="EMBL/GenBank/DDBJ databases">
        <title>Annotation of Magnaporthe poae ATCC 64411.</title>
        <authorList>
            <person name="Ma L.-J."/>
            <person name="Dead R."/>
            <person name="Young S.K."/>
            <person name="Zeng Q."/>
            <person name="Gargeya S."/>
            <person name="Fitzgerald M."/>
            <person name="Haas B."/>
            <person name="Abouelleil A."/>
            <person name="Alvarado L."/>
            <person name="Arachchi H.M."/>
            <person name="Berlin A."/>
            <person name="Brown A."/>
            <person name="Chapman S.B."/>
            <person name="Chen Z."/>
            <person name="Dunbar C."/>
            <person name="Freedman E."/>
            <person name="Gearin G."/>
            <person name="Gellesch M."/>
            <person name="Goldberg J."/>
            <person name="Griggs A."/>
            <person name="Gujja S."/>
            <person name="Heiman D."/>
            <person name="Howarth C."/>
            <person name="Larson L."/>
            <person name="Lui A."/>
            <person name="MacDonald P.J.P."/>
            <person name="Mehta T."/>
            <person name="Montmayeur A."/>
            <person name="Murphy C."/>
            <person name="Neiman D."/>
            <person name="Pearson M."/>
            <person name="Priest M."/>
            <person name="Roberts A."/>
            <person name="Saif S."/>
            <person name="Shea T."/>
            <person name="Shenoy N."/>
            <person name="Sisk P."/>
            <person name="Stolte C."/>
            <person name="Sykes S."/>
            <person name="Yandava C."/>
            <person name="Wortman J."/>
            <person name="Nusbaum C."/>
            <person name="Birren B."/>
        </authorList>
    </citation>
    <scope>NUCLEOTIDE SEQUENCE</scope>
    <source>
        <strain evidence="2">ATCC 64411</strain>
    </source>
</reference>
<keyword evidence="4" id="KW-1185">Reference proteome</keyword>
<evidence type="ECO:0000256" key="1">
    <source>
        <dbReference type="SAM" id="MobiDB-lite"/>
    </source>
</evidence>
<evidence type="ECO:0000313" key="4">
    <source>
        <dbReference type="Proteomes" id="UP000011715"/>
    </source>
</evidence>
<feature type="compositionally biased region" description="Acidic residues" evidence="1">
    <location>
        <begin position="119"/>
        <end position="130"/>
    </location>
</feature>
<reference evidence="3" key="5">
    <citation type="submission" date="2015-06" db="UniProtKB">
        <authorList>
            <consortium name="EnsemblFungi"/>
        </authorList>
    </citation>
    <scope>IDENTIFICATION</scope>
    <source>
        <strain evidence="3">ATCC 64411</strain>
    </source>
</reference>
<dbReference type="eggNOG" id="ENOG502TEWD">
    <property type="taxonomic scope" value="Eukaryota"/>
</dbReference>
<protein>
    <submittedName>
        <fullName evidence="2 3">Uncharacterized protein</fullName>
    </submittedName>
</protein>
<organism evidence="3 4">
    <name type="scientific">Magnaporthiopsis poae (strain ATCC 64411 / 73-15)</name>
    <name type="common">Kentucky bluegrass fungus</name>
    <name type="synonym">Magnaporthe poae</name>
    <dbReference type="NCBI Taxonomy" id="644358"/>
    <lineage>
        <taxon>Eukaryota</taxon>
        <taxon>Fungi</taxon>
        <taxon>Dikarya</taxon>
        <taxon>Ascomycota</taxon>
        <taxon>Pezizomycotina</taxon>
        <taxon>Sordariomycetes</taxon>
        <taxon>Sordariomycetidae</taxon>
        <taxon>Magnaporthales</taxon>
        <taxon>Magnaporthaceae</taxon>
        <taxon>Magnaporthiopsis</taxon>
    </lineage>
</organism>
<evidence type="ECO:0000313" key="2">
    <source>
        <dbReference type="EMBL" id="KLU89102.1"/>
    </source>
</evidence>
<evidence type="ECO:0000313" key="3">
    <source>
        <dbReference type="EnsemblFungi" id="MAPG_08078T0"/>
    </source>
</evidence>
<dbReference type="VEuPathDB" id="FungiDB:MAPG_08078"/>